<comment type="caution">
    <text evidence="1">The sequence shown here is derived from an EMBL/GenBank/DDBJ whole genome shotgun (WGS) entry which is preliminary data.</text>
</comment>
<gene>
    <name evidence="1" type="ORF">mMyoMyo1_010190</name>
</gene>
<name>A0A7J7RT05_MYOMY</name>
<accession>A0A7J7RT05</accession>
<organism evidence="1 2">
    <name type="scientific">Myotis myotis</name>
    <name type="common">Greater mouse-eared bat</name>
    <name type="synonym">Vespertilio myotis</name>
    <dbReference type="NCBI Taxonomy" id="51298"/>
    <lineage>
        <taxon>Eukaryota</taxon>
        <taxon>Metazoa</taxon>
        <taxon>Chordata</taxon>
        <taxon>Craniata</taxon>
        <taxon>Vertebrata</taxon>
        <taxon>Euteleostomi</taxon>
        <taxon>Mammalia</taxon>
        <taxon>Eutheria</taxon>
        <taxon>Laurasiatheria</taxon>
        <taxon>Chiroptera</taxon>
        <taxon>Yangochiroptera</taxon>
        <taxon>Vespertilionidae</taxon>
        <taxon>Myotis</taxon>
    </lineage>
</organism>
<reference evidence="1 2" key="1">
    <citation type="journal article" date="2020" name="Nature">
        <title>Six reference-quality genomes reveal evolution of bat adaptations.</title>
        <authorList>
            <person name="Jebb D."/>
            <person name="Huang Z."/>
            <person name="Pippel M."/>
            <person name="Hughes G.M."/>
            <person name="Lavrichenko K."/>
            <person name="Devanna P."/>
            <person name="Winkler S."/>
            <person name="Jermiin L.S."/>
            <person name="Skirmuntt E.C."/>
            <person name="Katzourakis A."/>
            <person name="Burkitt-Gray L."/>
            <person name="Ray D.A."/>
            <person name="Sullivan K.A.M."/>
            <person name="Roscito J.G."/>
            <person name="Kirilenko B.M."/>
            <person name="Davalos L.M."/>
            <person name="Corthals A.P."/>
            <person name="Power M.L."/>
            <person name="Jones G."/>
            <person name="Ransome R.D."/>
            <person name="Dechmann D.K.N."/>
            <person name="Locatelli A.G."/>
            <person name="Puechmaille S.J."/>
            <person name="Fedrigo O."/>
            <person name="Jarvis E.D."/>
            <person name="Hiller M."/>
            <person name="Vernes S.C."/>
            <person name="Myers E.W."/>
            <person name="Teeling E.C."/>
        </authorList>
    </citation>
    <scope>NUCLEOTIDE SEQUENCE [LARGE SCALE GENOMIC DNA]</scope>
    <source>
        <strain evidence="1">MMyoMyo1</strain>
        <tissue evidence="1">Flight muscle</tissue>
    </source>
</reference>
<dbReference type="EMBL" id="JABWUV010000022">
    <property type="protein sequence ID" value="KAF6279147.1"/>
    <property type="molecule type" value="Genomic_DNA"/>
</dbReference>
<protein>
    <submittedName>
        <fullName evidence="1">Uncharacterized protein</fullName>
    </submittedName>
</protein>
<evidence type="ECO:0000313" key="2">
    <source>
        <dbReference type="Proteomes" id="UP000527355"/>
    </source>
</evidence>
<dbReference type="AlphaFoldDB" id="A0A7J7RT05"/>
<proteinExistence type="predicted"/>
<dbReference type="Proteomes" id="UP000527355">
    <property type="component" value="Unassembled WGS sequence"/>
</dbReference>
<evidence type="ECO:0000313" key="1">
    <source>
        <dbReference type="EMBL" id="KAF6279147.1"/>
    </source>
</evidence>
<keyword evidence="2" id="KW-1185">Reference proteome</keyword>
<sequence>MVGWASPPWLRVSSGPAARWSAESSLGGGAVMWATSEDQNRLPDFQRGASAQARAAFDVILKMLTHANYIFQNSALCWGGREKAFSNTRNFGLRRADVLPRANPSNCRFLSTFTVSAVGRERRREPIWRETCSEYLPVRREPGPGAWEIPQWPH</sequence>